<dbReference type="PROSITE" id="PS50287">
    <property type="entry name" value="SRCR_2"/>
    <property type="match status" value="8"/>
</dbReference>
<evidence type="ECO:0000256" key="8">
    <source>
        <dbReference type="ARBA" id="ARBA00022989"/>
    </source>
</evidence>
<evidence type="ECO:0000256" key="1">
    <source>
        <dbReference type="ARBA" id="ARBA00004251"/>
    </source>
</evidence>
<evidence type="ECO:0000256" key="5">
    <source>
        <dbReference type="ARBA" id="ARBA00022692"/>
    </source>
</evidence>
<evidence type="ECO:0000256" key="10">
    <source>
        <dbReference type="ARBA" id="ARBA00023157"/>
    </source>
</evidence>
<protein>
    <recommendedName>
        <fullName evidence="13">SRCR domain-containing protein</fullName>
    </recommendedName>
</protein>
<feature type="domain" description="SRCR" evidence="13">
    <location>
        <begin position="28"/>
        <end position="128"/>
    </location>
</feature>
<feature type="disulfide bond" evidence="12">
    <location>
        <begin position="157"/>
        <end position="221"/>
    </location>
</feature>
<feature type="disulfide bond" evidence="12">
    <location>
        <begin position="170"/>
        <end position="231"/>
    </location>
</feature>
<evidence type="ECO:0000256" key="12">
    <source>
        <dbReference type="PROSITE-ProRule" id="PRU00196"/>
    </source>
</evidence>
<dbReference type="Pfam" id="PF00530">
    <property type="entry name" value="SRCR"/>
    <property type="match status" value="8"/>
</dbReference>
<evidence type="ECO:0000256" key="7">
    <source>
        <dbReference type="ARBA" id="ARBA00022737"/>
    </source>
</evidence>
<dbReference type="PANTHER" id="PTHR19331">
    <property type="entry name" value="SCAVENGER RECEPTOR DOMAIN-CONTAINING"/>
    <property type="match status" value="1"/>
</dbReference>
<evidence type="ECO:0000256" key="6">
    <source>
        <dbReference type="ARBA" id="ARBA00022729"/>
    </source>
</evidence>
<feature type="domain" description="SRCR" evidence="13">
    <location>
        <begin position="326"/>
        <end position="425"/>
    </location>
</feature>
<feature type="disulfide bond" evidence="12">
    <location>
        <begin position="574"/>
        <end position="635"/>
    </location>
</feature>
<dbReference type="GO" id="GO:0005737">
    <property type="term" value="C:cytoplasm"/>
    <property type="evidence" value="ECO:0007669"/>
    <property type="project" value="UniProtKB-ARBA"/>
</dbReference>
<dbReference type="Ensembl" id="ENSCSRT00000018503.1">
    <property type="protein sequence ID" value="ENSCSRP00000017684.1"/>
    <property type="gene ID" value="ENSCSRG00000012894.1"/>
</dbReference>
<evidence type="ECO:0000256" key="2">
    <source>
        <dbReference type="ARBA" id="ARBA00004613"/>
    </source>
</evidence>
<keyword evidence="9" id="KW-0472">Membrane</keyword>
<dbReference type="SUPFAM" id="SSF56487">
    <property type="entry name" value="SRCR-like"/>
    <property type="match status" value="8"/>
</dbReference>
<dbReference type="FunFam" id="3.10.250.10:FF:000003">
    <property type="entry name" value="Deleted in malignant brain tumors 1"/>
    <property type="match status" value="1"/>
</dbReference>
<feature type="domain" description="SRCR" evidence="13">
    <location>
        <begin position="132"/>
        <end position="232"/>
    </location>
</feature>
<feature type="disulfide bond" evidence="12">
    <location>
        <begin position="201"/>
        <end position="211"/>
    </location>
</feature>
<dbReference type="PANTHER" id="PTHR19331:SF22">
    <property type="entry name" value="DELETED IN MALIGNANT BRAIN TUMORS 1 PROTEIN"/>
    <property type="match status" value="1"/>
</dbReference>
<feature type="disulfide bond" evidence="12">
    <location>
        <begin position="394"/>
        <end position="404"/>
    </location>
</feature>
<feature type="disulfide bond" evidence="12">
    <location>
        <begin position="66"/>
        <end position="127"/>
    </location>
</feature>
<reference evidence="14" key="1">
    <citation type="submission" date="2025-08" db="UniProtKB">
        <authorList>
            <consortium name="Ensembl"/>
        </authorList>
    </citation>
    <scope>IDENTIFICATION</scope>
</reference>
<feature type="disulfide bond" evidence="12">
    <location>
        <begin position="500"/>
        <end position="510"/>
    </location>
</feature>
<feature type="disulfide bond" evidence="12">
    <location>
        <begin position="709"/>
        <end position="719"/>
    </location>
</feature>
<evidence type="ECO:0000256" key="9">
    <source>
        <dbReference type="ARBA" id="ARBA00023136"/>
    </source>
</evidence>
<feature type="disulfide bond" evidence="12">
    <location>
        <begin position="350"/>
        <end position="414"/>
    </location>
</feature>
<keyword evidence="11" id="KW-0325">Glycoprotein</keyword>
<organism evidence="14 15">
    <name type="scientific">Chelydra serpentina</name>
    <name type="common">Snapping turtle</name>
    <name type="synonym">Testudo serpentina</name>
    <dbReference type="NCBI Taxonomy" id="8475"/>
    <lineage>
        <taxon>Eukaryota</taxon>
        <taxon>Metazoa</taxon>
        <taxon>Chordata</taxon>
        <taxon>Craniata</taxon>
        <taxon>Vertebrata</taxon>
        <taxon>Euteleostomi</taxon>
        <taxon>Archelosauria</taxon>
        <taxon>Testudinata</taxon>
        <taxon>Testudines</taxon>
        <taxon>Cryptodira</taxon>
        <taxon>Durocryptodira</taxon>
        <taxon>Americhelydia</taxon>
        <taxon>Chelydroidea</taxon>
        <taxon>Chelydridae</taxon>
        <taxon>Chelydra</taxon>
    </lineage>
</organism>
<dbReference type="FunFam" id="3.10.250.10:FF:000002">
    <property type="entry name" value="Scavenger receptor cysteine-rich type 1 protein M130"/>
    <property type="match status" value="2"/>
</dbReference>
<feature type="disulfide bond" evidence="12">
    <location>
        <begin position="363"/>
        <end position="424"/>
    </location>
</feature>
<evidence type="ECO:0000313" key="15">
    <source>
        <dbReference type="Proteomes" id="UP000694403"/>
    </source>
</evidence>
<accession>A0A8C3SRF5</accession>
<feature type="domain" description="SRCR" evidence="13">
    <location>
        <begin position="237"/>
        <end position="300"/>
    </location>
</feature>
<sequence length="976" mass="106611">MGHVYRFETGGSGAWGRWSLGEEGADELRLADGGSPCAGRVEVKHNNQWGTVCDDRWDMEDAEVVCKQLGCGSAVSAHAWAHFGEGSGPTWLIVVDCDGHESALWDCKHLGWGVITCTHSWTWVCVCSRIELRLVGGDTACSGRVEVKHGKTWETVCDSHLDVKAATVICNELGCGQAVDILGADHFGEGHDPIWKEAFQCVGNESVLSNCPRMSHPNETCSHANDVGLLCSGYAGYRLANGSTECSGRVELRHGGTWGTLCDSQWDLQAAHTLCQQLDCGFALSMPAGQLFGTGDGPVWNALNTSNNPFLFPIPHSPSCHWCPGGRLVNGTECSGRVEIRHGDTWGSLCDSHWDLQDANVLCHQLNCGYAESIQGGAHFGEGSGTIWSDTFHCEGTESCLWDCSRTALGNPACSPRDTARVICSGHSESLRLLNGESWCDGRVEISLHGVWGRVLDDQWDMNDASVVCRQLQCGVAEKAFNPPKSERGIGPVGLRSVQCAGNETRLTRCNIYASDTAQAGTAEDVGVVCSGSRQIRLVNGPGRCAGRVEIYYNGIWGTVCDDSWDLLDSNVICKQLRCGRAINATVSAHYGQGSGQIWLDDVSCSGNESDLWDCPSGGWGQHNCRHKQDAGVLCSEFTDLRLVSSRDCAGRLEVFYNGTWGSVCSNQMTDITPTIVCKQLNCGDGVQTTGEFQQGEGSGPTWLDHVTCTEQHSSLWQCPSSPWKWQSCDDRAEETHIICNGSSNGNYKKCIKEAGTTRCNPTPNHFSCGAADLRLFSGSNPCVGRVEIEHNGQWMKLCFTASRAAEICQHLICGEAFGVHNATHFGEDSRPYLMVEDVCHQSTIWDCRLENLNTESKCSHPFYTGVTCLGKKSAILLLGMREKGLNPELVSFLQTNVEVGKYDQILKLCWTIPLDTPVSQYHHQCHLLWGRMVMKTNTLVKEKGFLDPKGPSPRPRSIYKSDLTHKSCCCQSFRI</sequence>
<comment type="subcellular location">
    <subcellularLocation>
        <location evidence="1">Cell membrane</location>
        <topology evidence="1">Single-pass type I membrane protein</topology>
    </subcellularLocation>
    <subcellularLocation>
        <location evidence="2">Secreted</location>
    </subcellularLocation>
</comment>
<dbReference type="InterPro" id="IPR001190">
    <property type="entry name" value="SRCR"/>
</dbReference>
<feature type="domain" description="SRCR" evidence="13">
    <location>
        <begin position="431"/>
        <end position="531"/>
    </location>
</feature>
<proteinExistence type="predicted"/>
<feature type="domain" description="SRCR" evidence="13">
    <location>
        <begin position="641"/>
        <end position="741"/>
    </location>
</feature>
<dbReference type="GO" id="GO:0009897">
    <property type="term" value="C:external side of plasma membrane"/>
    <property type="evidence" value="ECO:0007669"/>
    <property type="project" value="TreeGrafter"/>
</dbReference>
<evidence type="ECO:0000256" key="4">
    <source>
        <dbReference type="ARBA" id="ARBA00022525"/>
    </source>
</evidence>
<dbReference type="FunFam" id="3.10.250.10:FF:000004">
    <property type="entry name" value="Scavenger receptor cysteine-rich type 1 protein M130"/>
    <property type="match status" value="2"/>
</dbReference>
<dbReference type="Proteomes" id="UP000694403">
    <property type="component" value="Unplaced"/>
</dbReference>
<feature type="disulfide bond" evidence="12">
    <location>
        <begin position="53"/>
        <end position="117"/>
    </location>
</feature>
<keyword evidence="6" id="KW-0732">Signal</keyword>
<evidence type="ECO:0000313" key="14">
    <source>
        <dbReference type="Ensembl" id="ENSCSRP00000017684.1"/>
    </source>
</evidence>
<keyword evidence="5" id="KW-0812">Transmembrane</keyword>
<dbReference type="PRINTS" id="PR00258">
    <property type="entry name" value="SPERACTRCPTR"/>
</dbReference>
<evidence type="ECO:0000256" key="11">
    <source>
        <dbReference type="ARBA" id="ARBA00023180"/>
    </source>
</evidence>
<keyword evidence="8" id="KW-1133">Transmembrane helix</keyword>
<dbReference type="SMART" id="SM00202">
    <property type="entry name" value="SR"/>
    <property type="match status" value="8"/>
</dbReference>
<feature type="domain" description="SRCR" evidence="13">
    <location>
        <begin position="774"/>
        <end position="870"/>
    </location>
</feature>
<feature type="disulfide bond" evidence="12">
    <location>
        <begin position="605"/>
        <end position="615"/>
    </location>
</feature>
<dbReference type="InterPro" id="IPR036772">
    <property type="entry name" value="SRCR-like_dom_sf"/>
</dbReference>
<reference evidence="14" key="2">
    <citation type="submission" date="2025-09" db="UniProtKB">
        <authorList>
            <consortium name="Ensembl"/>
        </authorList>
    </citation>
    <scope>IDENTIFICATION</scope>
</reference>
<dbReference type="AlphaFoldDB" id="A0A8C3SRF5"/>
<keyword evidence="10 12" id="KW-1015">Disulfide bond</keyword>
<dbReference type="FunFam" id="3.10.250.10:FF:000012">
    <property type="entry name" value="CD163 molecule like 1"/>
    <property type="match status" value="1"/>
</dbReference>
<feature type="disulfide bond" evidence="12">
    <location>
        <begin position="665"/>
        <end position="729"/>
    </location>
</feature>
<feature type="disulfide bond" evidence="12">
    <location>
        <begin position="469"/>
        <end position="530"/>
    </location>
</feature>
<feature type="disulfide bond" evidence="12">
    <location>
        <begin position="561"/>
        <end position="625"/>
    </location>
</feature>
<keyword evidence="7" id="KW-0677">Repeat</keyword>
<dbReference type="GO" id="GO:0005576">
    <property type="term" value="C:extracellular region"/>
    <property type="evidence" value="ECO:0007669"/>
    <property type="project" value="UniProtKB-SubCell"/>
</dbReference>
<keyword evidence="3" id="KW-1003">Cell membrane</keyword>
<evidence type="ECO:0000259" key="13">
    <source>
        <dbReference type="PROSITE" id="PS50287"/>
    </source>
</evidence>
<name>A0A8C3SRF5_CHESE</name>
<feature type="disulfide bond" evidence="12">
    <location>
        <begin position="97"/>
        <end position="107"/>
    </location>
</feature>
<keyword evidence="15" id="KW-1185">Reference proteome</keyword>
<keyword evidence="4" id="KW-0964">Secreted</keyword>
<dbReference type="Gene3D" id="3.10.250.10">
    <property type="entry name" value="SRCR-like domain"/>
    <property type="match status" value="8"/>
</dbReference>
<evidence type="ECO:0000256" key="3">
    <source>
        <dbReference type="ARBA" id="ARBA00022475"/>
    </source>
</evidence>
<comment type="caution">
    <text evidence="12">Lacks conserved residue(s) required for the propagation of feature annotation.</text>
</comment>
<dbReference type="PROSITE" id="PS00420">
    <property type="entry name" value="SRCR_1"/>
    <property type="match status" value="1"/>
</dbReference>
<feature type="domain" description="SRCR" evidence="13">
    <location>
        <begin position="536"/>
        <end position="636"/>
    </location>
</feature>